<dbReference type="AlphaFoldDB" id="A0A6F9XJD8"/>
<feature type="domain" description="HTH cro/C1-type" evidence="2">
    <location>
        <begin position="10"/>
        <end position="64"/>
    </location>
</feature>
<evidence type="ECO:0000259" key="2">
    <source>
        <dbReference type="PROSITE" id="PS50943"/>
    </source>
</evidence>
<accession>A0A6F9XJD8</accession>
<protein>
    <recommendedName>
        <fullName evidence="2">HTH cro/C1-type domain-containing protein</fullName>
    </recommendedName>
</protein>
<dbReference type="InterPro" id="IPR010982">
    <property type="entry name" value="Lambda_DNA-bd_dom_sf"/>
</dbReference>
<dbReference type="PROSITE" id="PS50943">
    <property type="entry name" value="HTH_CROC1"/>
    <property type="match status" value="1"/>
</dbReference>
<dbReference type="Pfam" id="PF01381">
    <property type="entry name" value="HTH_3"/>
    <property type="match status" value="1"/>
</dbReference>
<dbReference type="InterPro" id="IPR001387">
    <property type="entry name" value="Cro/C1-type_HTH"/>
</dbReference>
<evidence type="ECO:0000256" key="1">
    <source>
        <dbReference type="ARBA" id="ARBA00023125"/>
    </source>
</evidence>
<proteinExistence type="predicted"/>
<name>A0A6F9XJD8_9LACO</name>
<dbReference type="SUPFAM" id="SSF47413">
    <property type="entry name" value="lambda repressor-like DNA-binding domains"/>
    <property type="match status" value="1"/>
</dbReference>
<sequence length="78" mass="9090">MGYDKKKNNLRKLRTERGLTQQQLADKIGMSRVQVADMERGHKSITTETAWELADYFMVSIDYLLGRAEYKEISYGKN</sequence>
<dbReference type="EMBL" id="BLAM01000054">
    <property type="protein sequence ID" value="GET05374.1"/>
    <property type="molecule type" value="Genomic_DNA"/>
</dbReference>
<dbReference type="Gene3D" id="1.10.260.40">
    <property type="entry name" value="lambda repressor-like DNA-binding domains"/>
    <property type="match status" value="1"/>
</dbReference>
<dbReference type="PANTHER" id="PTHR46558">
    <property type="entry name" value="TRACRIPTIONAL REGULATORY PROTEIN-RELATED-RELATED"/>
    <property type="match status" value="1"/>
</dbReference>
<gene>
    <name evidence="3" type="ORF">SY212_04040</name>
</gene>
<dbReference type="RefSeq" id="WP_172584217.1">
    <property type="nucleotide sequence ID" value="NZ_BLAM01000054.1"/>
</dbReference>
<keyword evidence="1" id="KW-0238">DNA-binding</keyword>
<dbReference type="CDD" id="cd00093">
    <property type="entry name" value="HTH_XRE"/>
    <property type="match status" value="1"/>
</dbReference>
<dbReference type="PANTHER" id="PTHR46558:SF11">
    <property type="entry name" value="HTH-TYPE TRANSCRIPTIONAL REGULATOR XRE"/>
    <property type="match status" value="1"/>
</dbReference>
<evidence type="ECO:0000313" key="3">
    <source>
        <dbReference type="EMBL" id="GET05374.1"/>
    </source>
</evidence>
<organism evidence="3">
    <name type="scientific">Ligilactobacillus agilis</name>
    <dbReference type="NCBI Taxonomy" id="1601"/>
    <lineage>
        <taxon>Bacteria</taxon>
        <taxon>Bacillati</taxon>
        <taxon>Bacillota</taxon>
        <taxon>Bacilli</taxon>
        <taxon>Lactobacillales</taxon>
        <taxon>Lactobacillaceae</taxon>
        <taxon>Ligilactobacillus</taxon>
    </lineage>
</organism>
<dbReference type="GO" id="GO:0003677">
    <property type="term" value="F:DNA binding"/>
    <property type="evidence" value="ECO:0007669"/>
    <property type="project" value="UniProtKB-KW"/>
</dbReference>
<dbReference type="Proteomes" id="UP000494265">
    <property type="component" value="Unassembled WGS sequence"/>
</dbReference>
<reference evidence="3" key="1">
    <citation type="submission" date="2019-10" db="EMBL/GenBank/DDBJ databases">
        <title>Lactobacillus agilis SY212 Whole Genome Sequencing Project.</title>
        <authorList>
            <person name="Suzuki S."/>
            <person name="Endo A."/>
            <person name="Maeno S."/>
            <person name="Shiwa Y."/>
            <person name="Matsutani M."/>
            <person name="Kajikawa A."/>
        </authorList>
    </citation>
    <scope>NUCLEOTIDE SEQUENCE</scope>
    <source>
        <strain evidence="3">SY212</strain>
    </source>
</reference>
<comment type="caution">
    <text evidence="3">The sequence shown here is derived from an EMBL/GenBank/DDBJ whole genome shotgun (WGS) entry which is preliminary data.</text>
</comment>
<dbReference type="SMART" id="SM00530">
    <property type="entry name" value="HTH_XRE"/>
    <property type="match status" value="1"/>
</dbReference>